<gene>
    <name evidence="1" type="ORF">CDAR_591211</name>
</gene>
<evidence type="ECO:0000313" key="2">
    <source>
        <dbReference type="Proteomes" id="UP001054837"/>
    </source>
</evidence>
<dbReference type="AlphaFoldDB" id="A0AAV4RJC1"/>
<organism evidence="1 2">
    <name type="scientific">Caerostris darwini</name>
    <dbReference type="NCBI Taxonomy" id="1538125"/>
    <lineage>
        <taxon>Eukaryota</taxon>
        <taxon>Metazoa</taxon>
        <taxon>Ecdysozoa</taxon>
        <taxon>Arthropoda</taxon>
        <taxon>Chelicerata</taxon>
        <taxon>Arachnida</taxon>
        <taxon>Araneae</taxon>
        <taxon>Araneomorphae</taxon>
        <taxon>Entelegynae</taxon>
        <taxon>Araneoidea</taxon>
        <taxon>Araneidae</taxon>
        <taxon>Caerostris</taxon>
    </lineage>
</organism>
<protein>
    <submittedName>
        <fullName evidence="1">Uncharacterized protein</fullName>
    </submittedName>
</protein>
<keyword evidence="2" id="KW-1185">Reference proteome</keyword>
<accession>A0AAV4RJC1</accession>
<reference evidence="1 2" key="1">
    <citation type="submission" date="2021-06" db="EMBL/GenBank/DDBJ databases">
        <title>Caerostris darwini draft genome.</title>
        <authorList>
            <person name="Kono N."/>
            <person name="Arakawa K."/>
        </authorList>
    </citation>
    <scope>NUCLEOTIDE SEQUENCE [LARGE SCALE GENOMIC DNA]</scope>
</reference>
<sequence length="152" mass="17643">MHLGSICTLAKGKRHFPQDFRKLPKPAIHQTLLITDRSTRNGCRPRKGLVLHGSIFNLAPRTSTRFSITLFFSSRLFGSLFSHGRKTLMKKGHIPKMNDALEKLESTSLVIPRLICTNHLRWRVRKNSCLEECLNVKQQLWRRIFAIILFCF</sequence>
<proteinExistence type="predicted"/>
<dbReference type="EMBL" id="BPLQ01006436">
    <property type="protein sequence ID" value="GIY22418.1"/>
    <property type="molecule type" value="Genomic_DNA"/>
</dbReference>
<name>A0AAV4RJC1_9ARAC</name>
<comment type="caution">
    <text evidence="1">The sequence shown here is derived from an EMBL/GenBank/DDBJ whole genome shotgun (WGS) entry which is preliminary data.</text>
</comment>
<dbReference type="Proteomes" id="UP001054837">
    <property type="component" value="Unassembled WGS sequence"/>
</dbReference>
<evidence type="ECO:0000313" key="1">
    <source>
        <dbReference type="EMBL" id="GIY22418.1"/>
    </source>
</evidence>